<keyword evidence="1" id="KW-0472">Membrane</keyword>
<accession>A0A4U5TRQ9</accession>
<name>A0A4U5TRQ9_9FLAO</name>
<sequence length="90" mass="10714">MFTKVISHKGFWRSVTFLSVMFIIVYNLVDWGMAFNFDVSDFLNERFKSEKLLQFIFANILSGFVYGFIISFFKFRNKLKKSSQSQKLNE</sequence>
<organism evidence="2 3">
    <name type="scientific">Mesohalobacter halotolerans</name>
    <dbReference type="NCBI Taxonomy" id="1883405"/>
    <lineage>
        <taxon>Bacteria</taxon>
        <taxon>Pseudomonadati</taxon>
        <taxon>Bacteroidota</taxon>
        <taxon>Flavobacteriia</taxon>
        <taxon>Flavobacteriales</taxon>
        <taxon>Flavobacteriaceae</taxon>
        <taxon>Mesohalobacter</taxon>
    </lineage>
</organism>
<dbReference type="OrthoDB" id="1450420at2"/>
<proteinExistence type="predicted"/>
<dbReference type="Proteomes" id="UP000306552">
    <property type="component" value="Unassembled WGS sequence"/>
</dbReference>
<evidence type="ECO:0000313" key="3">
    <source>
        <dbReference type="Proteomes" id="UP000306552"/>
    </source>
</evidence>
<keyword evidence="3" id="KW-1185">Reference proteome</keyword>
<protein>
    <submittedName>
        <fullName evidence="2">Uncharacterized protein</fullName>
    </submittedName>
</protein>
<dbReference type="AlphaFoldDB" id="A0A4U5TRQ9"/>
<keyword evidence="1" id="KW-0812">Transmembrane</keyword>
<feature type="transmembrane region" description="Helical" evidence="1">
    <location>
        <begin position="12"/>
        <end position="32"/>
    </location>
</feature>
<gene>
    <name evidence="2" type="ORF">FCN74_07150</name>
</gene>
<evidence type="ECO:0000256" key="1">
    <source>
        <dbReference type="SAM" id="Phobius"/>
    </source>
</evidence>
<keyword evidence="1" id="KW-1133">Transmembrane helix</keyword>
<comment type="caution">
    <text evidence="2">The sequence shown here is derived from an EMBL/GenBank/DDBJ whole genome shotgun (WGS) entry which is preliminary data.</text>
</comment>
<dbReference type="RefSeq" id="WP_138931898.1">
    <property type="nucleotide sequence ID" value="NZ_SWMU01000002.1"/>
</dbReference>
<reference evidence="2 3" key="1">
    <citation type="submission" date="2019-04" db="EMBL/GenBank/DDBJ databases">
        <title>Psychroflexus halotolerans sp. nov., isolated from a marine solar saltern.</title>
        <authorList>
            <person name="Feng X."/>
        </authorList>
    </citation>
    <scope>NUCLEOTIDE SEQUENCE [LARGE SCALE GENOMIC DNA]</scope>
    <source>
        <strain evidence="2 3">WDS2C27</strain>
    </source>
</reference>
<dbReference type="EMBL" id="SWMU01000002">
    <property type="protein sequence ID" value="TKS56796.1"/>
    <property type="molecule type" value="Genomic_DNA"/>
</dbReference>
<evidence type="ECO:0000313" key="2">
    <source>
        <dbReference type="EMBL" id="TKS56796.1"/>
    </source>
</evidence>
<feature type="transmembrane region" description="Helical" evidence="1">
    <location>
        <begin position="52"/>
        <end position="73"/>
    </location>
</feature>